<reference evidence="2" key="1">
    <citation type="journal article" date="2019" name="Int. J. Syst. Evol. Microbiol.">
        <title>The Global Catalogue of Microorganisms (GCM) 10K type strain sequencing project: providing services to taxonomists for standard genome sequencing and annotation.</title>
        <authorList>
            <consortium name="The Broad Institute Genomics Platform"/>
            <consortium name="The Broad Institute Genome Sequencing Center for Infectious Disease"/>
            <person name="Wu L."/>
            <person name="Ma J."/>
        </authorList>
    </citation>
    <scope>NUCLEOTIDE SEQUENCE [LARGE SCALE GENOMIC DNA]</scope>
    <source>
        <strain evidence="2">JCM 9377</strain>
    </source>
</reference>
<accession>A0ABP6QAY3</accession>
<evidence type="ECO:0000313" key="1">
    <source>
        <dbReference type="EMBL" id="GAA3216663.1"/>
    </source>
</evidence>
<protein>
    <submittedName>
        <fullName evidence="1">Uncharacterized protein</fullName>
    </submittedName>
</protein>
<comment type="caution">
    <text evidence="1">The sequence shown here is derived from an EMBL/GenBank/DDBJ whole genome shotgun (WGS) entry which is preliminary data.</text>
</comment>
<organism evidence="1 2">
    <name type="scientific">Actinocorallia longicatena</name>
    <dbReference type="NCBI Taxonomy" id="111803"/>
    <lineage>
        <taxon>Bacteria</taxon>
        <taxon>Bacillati</taxon>
        <taxon>Actinomycetota</taxon>
        <taxon>Actinomycetes</taxon>
        <taxon>Streptosporangiales</taxon>
        <taxon>Thermomonosporaceae</taxon>
        <taxon>Actinocorallia</taxon>
    </lineage>
</organism>
<dbReference type="Gene3D" id="3.40.50.261">
    <property type="entry name" value="Succinyl-CoA synthetase domains"/>
    <property type="match status" value="1"/>
</dbReference>
<dbReference type="RefSeq" id="WP_344830021.1">
    <property type="nucleotide sequence ID" value="NZ_BAAAUV010000008.1"/>
</dbReference>
<keyword evidence="2" id="KW-1185">Reference proteome</keyword>
<gene>
    <name evidence="1" type="ORF">GCM10010468_38870</name>
</gene>
<dbReference type="EMBL" id="BAAAUV010000008">
    <property type="protein sequence ID" value="GAA3216663.1"/>
    <property type="molecule type" value="Genomic_DNA"/>
</dbReference>
<proteinExistence type="predicted"/>
<dbReference type="Gene3D" id="3.40.50.720">
    <property type="entry name" value="NAD(P)-binding Rossmann-like Domain"/>
    <property type="match status" value="1"/>
</dbReference>
<evidence type="ECO:0000313" key="2">
    <source>
        <dbReference type="Proteomes" id="UP001501237"/>
    </source>
</evidence>
<sequence>MTEAVQVRGSGAFLEALAVVRRGRDVALPGEELTLTQEIALKDEAARHGALVLGPGSHPGRLGSGRCGVVGVSPVATDRILVLLAASGEGGRLLSVGSRDLSAAVCGRSTLQALAALDADPAIALIVIAAEPPTPEVSALLREAARRLATPVVSAAPGEEESALARLEA</sequence>
<dbReference type="Proteomes" id="UP001501237">
    <property type="component" value="Unassembled WGS sequence"/>
</dbReference>
<dbReference type="InterPro" id="IPR016102">
    <property type="entry name" value="Succinyl-CoA_synth-like"/>
</dbReference>
<name>A0ABP6QAY3_9ACTN</name>